<protein>
    <recommendedName>
        <fullName evidence="2">C-type lectin domain-containing protein</fullName>
    </recommendedName>
</protein>
<feature type="domain" description="C-type lectin" evidence="2">
    <location>
        <begin position="13"/>
        <end position="137"/>
    </location>
</feature>
<evidence type="ECO:0000256" key="1">
    <source>
        <dbReference type="SAM" id="MobiDB-lite"/>
    </source>
</evidence>
<gene>
    <name evidence="3" type="ORF">JOB18_020620</name>
</gene>
<dbReference type="CDD" id="cd00037">
    <property type="entry name" value="CLECT"/>
    <property type="match status" value="3"/>
</dbReference>
<dbReference type="PROSITE" id="PS50041">
    <property type="entry name" value="C_TYPE_LECTIN_2"/>
    <property type="match status" value="3"/>
</dbReference>
<name>A0AAV6PQ74_SOLSE</name>
<dbReference type="AlphaFoldDB" id="A0AAV6PQ74"/>
<dbReference type="Proteomes" id="UP000693946">
    <property type="component" value="Linkage Group LG9"/>
</dbReference>
<feature type="domain" description="C-type lectin" evidence="2">
    <location>
        <begin position="145"/>
        <end position="249"/>
    </location>
</feature>
<feature type="compositionally biased region" description="Low complexity" evidence="1">
    <location>
        <begin position="363"/>
        <end position="375"/>
    </location>
</feature>
<sequence>MTKRSPVLCLFVISGFCFFTGVSSLFHIIELLKNYEDAKSYCREMYTDLATVRNIADMNDLVTAAASASATIVRAWIGLETGAVWKWHWTLPEHQLVYSNWREGEPQIKNQDACAAMDQHGKWFESDCEDKRGFVCHGNGGSIGHFFVANLTSWRAAQNHCRGLSSDLVSISSAEVNEAVLRVSLSQKVWIGLFKDPWMWSDGSSSSFRDWKPGQPNYRKDQNCVAAVFKDGGKWNDLKCQGARKFVCQGVSPLTSTTTQTTTETTTTTQLSTTTTTEVTSTTTQTTTQKTTTVQMSTSTTTIETTPTTQPNTTTLTTELITPNTTYTAYSTLSTTLSNVTTDTISASTTPMGTSAQNTTQLSYPTSTETSPSSPAGNLILIQQSMTWIEAMGYCREHHNDLVHITTKDIQEKVAEKAKNATSPYVWLGIRYTCNFDFWFWTKSTSGCYQNWAPGEGTDGTYDCGVTGAIQATGGQQWVGLPETEKLNFICSTCPD</sequence>
<dbReference type="PROSITE" id="PS00615">
    <property type="entry name" value="C_TYPE_LECTIN_1"/>
    <property type="match status" value="1"/>
</dbReference>
<feature type="compositionally biased region" description="Polar residues" evidence="1">
    <location>
        <begin position="348"/>
        <end position="362"/>
    </location>
</feature>
<organism evidence="3 4">
    <name type="scientific">Solea senegalensis</name>
    <name type="common">Senegalese sole</name>
    <dbReference type="NCBI Taxonomy" id="28829"/>
    <lineage>
        <taxon>Eukaryota</taxon>
        <taxon>Metazoa</taxon>
        <taxon>Chordata</taxon>
        <taxon>Craniata</taxon>
        <taxon>Vertebrata</taxon>
        <taxon>Euteleostomi</taxon>
        <taxon>Actinopterygii</taxon>
        <taxon>Neopterygii</taxon>
        <taxon>Teleostei</taxon>
        <taxon>Neoteleostei</taxon>
        <taxon>Acanthomorphata</taxon>
        <taxon>Carangaria</taxon>
        <taxon>Pleuronectiformes</taxon>
        <taxon>Pleuronectoidei</taxon>
        <taxon>Soleidae</taxon>
        <taxon>Solea</taxon>
    </lineage>
</organism>
<dbReference type="InterPro" id="IPR001304">
    <property type="entry name" value="C-type_lectin-like"/>
</dbReference>
<reference evidence="3 4" key="1">
    <citation type="journal article" date="2021" name="Sci. Rep.">
        <title>Chromosome anchoring in Senegalese sole (Solea senegalensis) reveals sex-associated markers and genome rearrangements in flatfish.</title>
        <authorList>
            <person name="Guerrero-Cozar I."/>
            <person name="Gomez-Garrido J."/>
            <person name="Berbel C."/>
            <person name="Martinez-Blanch J.F."/>
            <person name="Alioto T."/>
            <person name="Claros M.G."/>
            <person name="Gagnaire P.A."/>
            <person name="Manchado M."/>
        </authorList>
    </citation>
    <scope>NUCLEOTIDE SEQUENCE [LARGE SCALE GENOMIC DNA]</scope>
    <source>
        <strain evidence="3">Sse05_10M</strain>
    </source>
</reference>
<evidence type="ECO:0000259" key="2">
    <source>
        <dbReference type="PROSITE" id="PS50041"/>
    </source>
</evidence>
<feature type="region of interest" description="Disordered" evidence="1">
    <location>
        <begin position="348"/>
        <end position="376"/>
    </location>
</feature>
<evidence type="ECO:0000313" key="4">
    <source>
        <dbReference type="Proteomes" id="UP000693946"/>
    </source>
</evidence>
<dbReference type="EMBL" id="JAGKHQ010000021">
    <property type="protein sequence ID" value="KAG7474961.1"/>
    <property type="molecule type" value="Genomic_DNA"/>
</dbReference>
<keyword evidence="4" id="KW-1185">Reference proteome</keyword>
<comment type="caution">
    <text evidence="3">The sequence shown here is derived from an EMBL/GenBank/DDBJ whole genome shotgun (WGS) entry which is preliminary data.</text>
</comment>
<feature type="domain" description="C-type lectin" evidence="2">
    <location>
        <begin position="383"/>
        <end position="492"/>
    </location>
</feature>
<dbReference type="PANTHER" id="PTHR45784">
    <property type="entry name" value="C-TYPE LECTIN DOMAIN FAMILY 20 MEMBER A-RELATED"/>
    <property type="match status" value="1"/>
</dbReference>
<evidence type="ECO:0000313" key="3">
    <source>
        <dbReference type="EMBL" id="KAG7474961.1"/>
    </source>
</evidence>
<dbReference type="Pfam" id="PF00059">
    <property type="entry name" value="Lectin_C"/>
    <property type="match status" value="3"/>
</dbReference>
<dbReference type="InterPro" id="IPR018378">
    <property type="entry name" value="C-type_lectin_CS"/>
</dbReference>
<proteinExistence type="predicted"/>
<dbReference type="PANTHER" id="PTHR45784:SF3">
    <property type="entry name" value="C-TYPE LECTIN DOMAIN FAMILY 4 MEMBER K-LIKE-RELATED"/>
    <property type="match status" value="1"/>
</dbReference>
<accession>A0AAV6PQ74</accession>
<dbReference type="SMART" id="SM00034">
    <property type="entry name" value="CLECT"/>
    <property type="match status" value="3"/>
</dbReference>